<name>A0A323UQW4_9RHOO</name>
<dbReference type="InterPro" id="IPR003660">
    <property type="entry name" value="HAMP_dom"/>
</dbReference>
<dbReference type="SMART" id="SM00304">
    <property type="entry name" value="HAMP"/>
    <property type="match status" value="1"/>
</dbReference>
<keyword evidence="9" id="KW-0902">Two-component regulatory system</keyword>
<comment type="catalytic activity">
    <reaction evidence="1">
        <text>ATP + protein L-histidine = ADP + protein N-phospho-L-histidine.</text>
        <dbReference type="EC" id="2.7.13.3"/>
    </reaction>
</comment>
<organism evidence="14 15">
    <name type="scientific">Parazoarcus communis SWub3 = DSM 12120</name>
    <dbReference type="NCBI Taxonomy" id="1121029"/>
    <lineage>
        <taxon>Bacteria</taxon>
        <taxon>Pseudomonadati</taxon>
        <taxon>Pseudomonadota</taxon>
        <taxon>Betaproteobacteria</taxon>
        <taxon>Rhodocyclales</taxon>
        <taxon>Zoogloeaceae</taxon>
        <taxon>Parazoarcus</taxon>
    </lineage>
</organism>
<evidence type="ECO:0000256" key="3">
    <source>
        <dbReference type="ARBA" id="ARBA00012438"/>
    </source>
</evidence>
<evidence type="ECO:0000259" key="13">
    <source>
        <dbReference type="PROSITE" id="PS50885"/>
    </source>
</evidence>
<evidence type="ECO:0000313" key="14">
    <source>
        <dbReference type="EMBL" id="PZA14884.1"/>
    </source>
</evidence>
<dbReference type="InterPro" id="IPR003594">
    <property type="entry name" value="HATPase_dom"/>
</dbReference>
<feature type="domain" description="HAMP" evidence="13">
    <location>
        <begin position="188"/>
        <end position="240"/>
    </location>
</feature>
<dbReference type="InterPro" id="IPR036097">
    <property type="entry name" value="HisK_dim/P_sf"/>
</dbReference>
<comment type="subcellular location">
    <subcellularLocation>
        <location evidence="2">Membrane</location>
    </subcellularLocation>
</comment>
<evidence type="ECO:0000313" key="15">
    <source>
        <dbReference type="Proteomes" id="UP000248259"/>
    </source>
</evidence>
<dbReference type="PROSITE" id="PS50109">
    <property type="entry name" value="HIS_KIN"/>
    <property type="match status" value="1"/>
</dbReference>
<dbReference type="Pfam" id="PF08521">
    <property type="entry name" value="2CSK_N"/>
    <property type="match status" value="1"/>
</dbReference>
<evidence type="ECO:0000256" key="4">
    <source>
        <dbReference type="ARBA" id="ARBA00022553"/>
    </source>
</evidence>
<keyword evidence="6 11" id="KW-0812">Transmembrane</keyword>
<dbReference type="Gene3D" id="3.30.565.10">
    <property type="entry name" value="Histidine kinase-like ATPase, C-terminal domain"/>
    <property type="match status" value="1"/>
</dbReference>
<dbReference type="AlphaFoldDB" id="A0A323UQW4"/>
<evidence type="ECO:0000256" key="7">
    <source>
        <dbReference type="ARBA" id="ARBA00022777"/>
    </source>
</evidence>
<dbReference type="Proteomes" id="UP000248259">
    <property type="component" value="Unassembled WGS sequence"/>
</dbReference>
<dbReference type="SMART" id="SM00388">
    <property type="entry name" value="HisKA"/>
    <property type="match status" value="1"/>
</dbReference>
<dbReference type="CDD" id="cd00082">
    <property type="entry name" value="HisKA"/>
    <property type="match status" value="1"/>
</dbReference>
<dbReference type="PANTHER" id="PTHR45436:SF1">
    <property type="entry name" value="SENSOR PROTEIN QSEC"/>
    <property type="match status" value="1"/>
</dbReference>
<evidence type="ECO:0000259" key="12">
    <source>
        <dbReference type="PROSITE" id="PS50109"/>
    </source>
</evidence>
<proteinExistence type="predicted"/>
<protein>
    <recommendedName>
        <fullName evidence="3">histidine kinase</fullName>
        <ecNumber evidence="3">2.7.13.3</ecNumber>
    </recommendedName>
</protein>
<keyword evidence="10 11" id="KW-0472">Membrane</keyword>
<comment type="caution">
    <text evidence="14">The sequence shown here is derived from an EMBL/GenBank/DDBJ whole genome shotgun (WGS) entry which is preliminary data.</text>
</comment>
<dbReference type="SUPFAM" id="SSF55874">
    <property type="entry name" value="ATPase domain of HSP90 chaperone/DNA topoisomerase II/histidine kinase"/>
    <property type="match status" value="1"/>
</dbReference>
<evidence type="ECO:0000256" key="1">
    <source>
        <dbReference type="ARBA" id="ARBA00000085"/>
    </source>
</evidence>
<dbReference type="EMBL" id="QKOE01000020">
    <property type="protein sequence ID" value="PZA14884.1"/>
    <property type="molecule type" value="Genomic_DNA"/>
</dbReference>
<dbReference type="SMART" id="SM00387">
    <property type="entry name" value="HATPase_c"/>
    <property type="match status" value="1"/>
</dbReference>
<gene>
    <name evidence="14" type="ORF">DNK49_19420</name>
</gene>
<dbReference type="InterPro" id="IPR005467">
    <property type="entry name" value="His_kinase_dom"/>
</dbReference>
<dbReference type="EC" id="2.7.13.3" evidence="3"/>
<dbReference type="Pfam" id="PF00512">
    <property type="entry name" value="HisKA"/>
    <property type="match status" value="1"/>
</dbReference>
<accession>A0A323UQW4</accession>
<dbReference type="GO" id="GO:0005886">
    <property type="term" value="C:plasma membrane"/>
    <property type="evidence" value="ECO:0007669"/>
    <property type="project" value="TreeGrafter"/>
</dbReference>
<evidence type="ECO:0000256" key="5">
    <source>
        <dbReference type="ARBA" id="ARBA00022679"/>
    </source>
</evidence>
<evidence type="ECO:0000256" key="11">
    <source>
        <dbReference type="SAM" id="Phobius"/>
    </source>
</evidence>
<dbReference type="Gene3D" id="1.10.287.130">
    <property type="match status" value="1"/>
</dbReference>
<evidence type="ECO:0000256" key="6">
    <source>
        <dbReference type="ARBA" id="ARBA00022692"/>
    </source>
</evidence>
<dbReference type="InterPro" id="IPR003661">
    <property type="entry name" value="HisK_dim/P_dom"/>
</dbReference>
<feature type="transmembrane region" description="Helical" evidence="11">
    <location>
        <begin position="173"/>
        <end position="195"/>
    </location>
</feature>
<dbReference type="InterPro" id="IPR004358">
    <property type="entry name" value="Sig_transdc_His_kin-like_C"/>
</dbReference>
<evidence type="ECO:0000256" key="2">
    <source>
        <dbReference type="ARBA" id="ARBA00004370"/>
    </source>
</evidence>
<evidence type="ECO:0000256" key="9">
    <source>
        <dbReference type="ARBA" id="ARBA00023012"/>
    </source>
</evidence>
<keyword evidence="4" id="KW-0597">Phosphoprotein</keyword>
<keyword evidence="5" id="KW-0808">Transferase</keyword>
<dbReference type="PANTHER" id="PTHR45436">
    <property type="entry name" value="SENSOR HISTIDINE KINASE YKOH"/>
    <property type="match status" value="1"/>
</dbReference>
<reference evidence="14 15" key="1">
    <citation type="submission" date="2018-06" db="EMBL/GenBank/DDBJ databases">
        <title>Azoarcus communis strain SWub3 genome.</title>
        <authorList>
            <person name="Zorraquino Salvo V."/>
            <person name="Toubiana D."/>
            <person name="Blumwald E."/>
        </authorList>
    </citation>
    <scope>NUCLEOTIDE SEQUENCE [LARGE SCALE GENOMIC DNA]</scope>
    <source>
        <strain evidence="14 15">SWub3</strain>
    </source>
</reference>
<dbReference type="InterPro" id="IPR050428">
    <property type="entry name" value="TCS_sensor_his_kinase"/>
</dbReference>
<keyword evidence="8 11" id="KW-1133">Transmembrane helix</keyword>
<dbReference type="Pfam" id="PF02518">
    <property type="entry name" value="HATPase_c"/>
    <property type="match status" value="1"/>
</dbReference>
<dbReference type="OrthoDB" id="8583694at2"/>
<dbReference type="InterPro" id="IPR013727">
    <property type="entry name" value="2CSK_N"/>
</dbReference>
<keyword evidence="7 14" id="KW-0418">Kinase</keyword>
<evidence type="ECO:0000256" key="10">
    <source>
        <dbReference type="ARBA" id="ARBA00023136"/>
    </source>
</evidence>
<keyword evidence="15" id="KW-1185">Reference proteome</keyword>
<evidence type="ECO:0000256" key="8">
    <source>
        <dbReference type="ARBA" id="ARBA00022989"/>
    </source>
</evidence>
<dbReference type="PROSITE" id="PS50885">
    <property type="entry name" value="HAMP"/>
    <property type="match status" value="1"/>
</dbReference>
<dbReference type="SUPFAM" id="SSF47384">
    <property type="entry name" value="Homodimeric domain of signal transducing histidine kinase"/>
    <property type="match status" value="1"/>
</dbReference>
<dbReference type="GO" id="GO:0000155">
    <property type="term" value="F:phosphorelay sensor kinase activity"/>
    <property type="evidence" value="ECO:0007669"/>
    <property type="project" value="InterPro"/>
</dbReference>
<dbReference type="CDD" id="cd00075">
    <property type="entry name" value="HATPase"/>
    <property type="match status" value="1"/>
</dbReference>
<dbReference type="RefSeq" id="WP_110528596.1">
    <property type="nucleotide sequence ID" value="NZ_QKOE01000020.1"/>
</dbReference>
<sequence length="471" mass="51331">MTPRFSLRRRVIAWLLPPLAILVGVNAWLSYRGALEAVNRAYDRSLTASIKAVAEQTHSIAGRVHIDIPYSAFEMFEDKAQERVYYAVIDTQGDLLTGYPDLPLPSALNDSGEVLIVDARYRGEPIRLGAMSKRLYDPALAGGDAVYIVFAETTGSRTTLARDLFLDSLRRQLLLLGVGAVLIVLALGSAFRPLIELRDAIRKRGDEDLTPVPASNVPSEVGPLIDAINHHTERLSALLAARRRFLADAAHQIRTPLAVLTTQAEYGLRQTEPEEMLRTFASLLRSIRATRRLANQMLTMSRAEAVNGLMDERAPVDLTGMVKDVAMELVPLALNKGIDLAFEGPSTPVVVEGNAPMLREMVANLIDNAIRYSPDDAQVTAAVAVFGGEAVISVTDQGPGIPEAERENVFRRFYRILGQGDSDGSGLGLAIVREICWAHGGKVALRDGEEGRGLCVEIELPVRQGDDAQHA</sequence>
<dbReference type="InterPro" id="IPR036890">
    <property type="entry name" value="HATPase_C_sf"/>
</dbReference>
<feature type="domain" description="Histidine kinase" evidence="12">
    <location>
        <begin position="248"/>
        <end position="464"/>
    </location>
</feature>
<dbReference type="PRINTS" id="PR00344">
    <property type="entry name" value="BCTRLSENSOR"/>
</dbReference>